<feature type="transmembrane region" description="Helical" evidence="2">
    <location>
        <begin position="323"/>
        <end position="341"/>
    </location>
</feature>
<keyword evidence="4" id="KW-1185">Reference proteome</keyword>
<feature type="compositionally biased region" description="Polar residues" evidence="1">
    <location>
        <begin position="52"/>
        <end position="63"/>
    </location>
</feature>
<feature type="region of interest" description="Disordered" evidence="1">
    <location>
        <begin position="1"/>
        <end position="116"/>
    </location>
</feature>
<keyword evidence="2" id="KW-0472">Membrane</keyword>
<feature type="compositionally biased region" description="Basic and acidic residues" evidence="1">
    <location>
        <begin position="147"/>
        <end position="159"/>
    </location>
</feature>
<gene>
    <name evidence="3" type="ORF">MCOR_53843</name>
</gene>
<keyword evidence="2" id="KW-0812">Transmembrane</keyword>
<feature type="compositionally biased region" description="Polar residues" evidence="1">
    <location>
        <begin position="107"/>
        <end position="116"/>
    </location>
</feature>
<dbReference type="EMBL" id="CACVKT020009374">
    <property type="protein sequence ID" value="CAC5421752.1"/>
    <property type="molecule type" value="Genomic_DNA"/>
</dbReference>
<evidence type="ECO:0000313" key="3">
    <source>
        <dbReference type="EMBL" id="CAC5421752.1"/>
    </source>
</evidence>
<feature type="transmembrane region" description="Helical" evidence="2">
    <location>
        <begin position="197"/>
        <end position="216"/>
    </location>
</feature>
<accession>A0A6J8EPP7</accession>
<organism evidence="3 4">
    <name type="scientific">Mytilus coruscus</name>
    <name type="common">Sea mussel</name>
    <dbReference type="NCBI Taxonomy" id="42192"/>
    <lineage>
        <taxon>Eukaryota</taxon>
        <taxon>Metazoa</taxon>
        <taxon>Spiralia</taxon>
        <taxon>Lophotrochozoa</taxon>
        <taxon>Mollusca</taxon>
        <taxon>Bivalvia</taxon>
        <taxon>Autobranchia</taxon>
        <taxon>Pteriomorphia</taxon>
        <taxon>Mytilida</taxon>
        <taxon>Mytiloidea</taxon>
        <taxon>Mytilidae</taxon>
        <taxon>Mytilinae</taxon>
        <taxon>Mytilus</taxon>
    </lineage>
</organism>
<protein>
    <submittedName>
        <fullName evidence="3">Uncharacterized protein</fullName>
    </submittedName>
</protein>
<feature type="compositionally biased region" description="Polar residues" evidence="1">
    <location>
        <begin position="1"/>
        <end position="27"/>
    </location>
</feature>
<evidence type="ECO:0000256" key="2">
    <source>
        <dbReference type="SAM" id="Phobius"/>
    </source>
</evidence>
<keyword evidence="2" id="KW-1133">Transmembrane helix</keyword>
<dbReference type="Proteomes" id="UP000507470">
    <property type="component" value="Unassembled WGS sequence"/>
</dbReference>
<evidence type="ECO:0000256" key="1">
    <source>
        <dbReference type="SAM" id="MobiDB-lite"/>
    </source>
</evidence>
<dbReference type="AlphaFoldDB" id="A0A6J8EPP7"/>
<dbReference type="OrthoDB" id="6116533at2759"/>
<reference evidence="3 4" key="1">
    <citation type="submission" date="2020-06" db="EMBL/GenBank/DDBJ databases">
        <authorList>
            <person name="Li R."/>
            <person name="Bekaert M."/>
        </authorList>
    </citation>
    <scope>NUCLEOTIDE SEQUENCE [LARGE SCALE GENOMIC DNA]</scope>
    <source>
        <strain evidence="4">wild</strain>
    </source>
</reference>
<sequence>MSGQGIPSNQTEEGSRSTSQPGQQNTENVEKNTEGNLGKYDQSNSEKKELKTQTNNTEGNLDNTLIKGNHSNNSQEENAPGKIKEGTAADNEHDECEHSVKNDTEKQNSFYQNSDNSKGLVDLETVKRIVKEELSKGTAADNEHDECEQSVKNDTEKQNSFDQNSDNSKGLVDLETVKRIVKEELSKDKRSFIKMQTGIISFAAFFLGGGLMSYWWTPHYTNTTYVLSDNTTQTSIVMEDVTQKLLQCQANLTQIKENFSHVQDNFIHFKNDFTEVSNGITGTIEGVKEELKHDFLLLKRDMKILTGTQEIHDNRYITYSETIFFLLAGLILEPLLIFLLYKYFPWRNGSHHGPDAYVHDGPNAQPQFHGVQHNRQNQPRRMNILDQICSGNLEESICILSFYGETQDLHYRILTSALQQKDIPMKQFLLKVTDPDALSIPRCHFVFVFVDFNERNVILENPDQELGDKKVVTVKACQKMGADVFVIYTRDRDSGNLGYGKLYNKELSAFTKHFLLKELTAKDRGLSVNDTFTPYQRCHIRRIVLRK</sequence>
<proteinExistence type="predicted"/>
<evidence type="ECO:0000313" key="4">
    <source>
        <dbReference type="Proteomes" id="UP000507470"/>
    </source>
</evidence>
<feature type="compositionally biased region" description="Basic and acidic residues" evidence="1">
    <location>
        <begin position="82"/>
        <end position="106"/>
    </location>
</feature>
<name>A0A6J8EPP7_MYTCO</name>
<feature type="region of interest" description="Disordered" evidence="1">
    <location>
        <begin position="136"/>
        <end position="168"/>
    </location>
</feature>